<reference evidence="2 3" key="1">
    <citation type="submission" date="2023-03" db="EMBL/GenBank/DDBJ databases">
        <title>Bacillus Genome Sequencing.</title>
        <authorList>
            <person name="Dunlap C."/>
        </authorList>
    </citation>
    <scope>NUCLEOTIDE SEQUENCE [LARGE SCALE GENOMIC DNA]</scope>
    <source>
        <strain evidence="2 3">B-14544</strain>
    </source>
</reference>
<sequence>MKIVMQAIIGSIIIHIAYFVTVFLVGYIKTSLYKPNIQSEWDNLNTLQNEVAFGMTVSPVFIILTLVGVAVICGIIIYFYKKLFFH</sequence>
<proteinExistence type="predicted"/>
<gene>
    <name evidence="2" type="ORF">P4447_05795</name>
</gene>
<protein>
    <recommendedName>
        <fullName evidence="4">Menaquinol-cytochrome c reductase cytochrome b subunit</fullName>
    </recommendedName>
</protein>
<evidence type="ECO:0000313" key="2">
    <source>
        <dbReference type="EMBL" id="MED3562023.1"/>
    </source>
</evidence>
<dbReference type="EMBL" id="JARMQG010000064">
    <property type="protein sequence ID" value="MED3562023.1"/>
    <property type="molecule type" value="Genomic_DNA"/>
</dbReference>
<accession>A0ABU6N9T7</accession>
<dbReference type="Proteomes" id="UP001330749">
    <property type="component" value="Unassembled WGS sequence"/>
</dbReference>
<keyword evidence="3" id="KW-1185">Reference proteome</keyword>
<keyword evidence="1" id="KW-0812">Transmembrane</keyword>
<evidence type="ECO:0000256" key="1">
    <source>
        <dbReference type="SAM" id="Phobius"/>
    </source>
</evidence>
<dbReference type="RefSeq" id="WP_327966934.1">
    <property type="nucleotide sequence ID" value="NZ_JARMQG010000064.1"/>
</dbReference>
<feature type="transmembrane region" description="Helical" evidence="1">
    <location>
        <begin position="7"/>
        <end position="28"/>
    </location>
</feature>
<keyword evidence="1" id="KW-0472">Membrane</keyword>
<evidence type="ECO:0000313" key="3">
    <source>
        <dbReference type="Proteomes" id="UP001330749"/>
    </source>
</evidence>
<keyword evidence="1" id="KW-1133">Transmembrane helix</keyword>
<feature type="transmembrane region" description="Helical" evidence="1">
    <location>
        <begin position="60"/>
        <end position="80"/>
    </location>
</feature>
<comment type="caution">
    <text evidence="2">The sequence shown here is derived from an EMBL/GenBank/DDBJ whole genome shotgun (WGS) entry which is preliminary data.</text>
</comment>
<organism evidence="2 3">
    <name type="scientific">Bacillus xiapuensis</name>
    <dbReference type="NCBI Taxonomy" id="2014075"/>
    <lineage>
        <taxon>Bacteria</taxon>
        <taxon>Bacillati</taxon>
        <taxon>Bacillota</taxon>
        <taxon>Bacilli</taxon>
        <taxon>Bacillales</taxon>
        <taxon>Bacillaceae</taxon>
        <taxon>Bacillus</taxon>
    </lineage>
</organism>
<evidence type="ECO:0008006" key="4">
    <source>
        <dbReference type="Google" id="ProtNLM"/>
    </source>
</evidence>
<name>A0ABU6N9T7_9BACI</name>